<feature type="compositionally biased region" description="Basic and acidic residues" evidence="1">
    <location>
        <begin position="244"/>
        <end position="267"/>
    </location>
</feature>
<feature type="region of interest" description="Disordered" evidence="1">
    <location>
        <begin position="144"/>
        <end position="267"/>
    </location>
</feature>
<gene>
    <name evidence="2" type="ORF">PGT21_008157</name>
</gene>
<accession>A0A5B0QXN0</accession>
<feature type="compositionally biased region" description="Basic residues" evidence="1">
    <location>
        <begin position="168"/>
        <end position="179"/>
    </location>
</feature>
<feature type="compositionally biased region" description="Low complexity" evidence="1">
    <location>
        <begin position="363"/>
        <end position="375"/>
    </location>
</feature>
<feature type="compositionally biased region" description="Polar residues" evidence="1">
    <location>
        <begin position="208"/>
        <end position="228"/>
    </location>
</feature>
<feature type="region of interest" description="Disordered" evidence="1">
    <location>
        <begin position="349"/>
        <end position="409"/>
    </location>
</feature>
<name>A0A5B0QXN0_PUCGR</name>
<dbReference type="EMBL" id="VSWC01000002">
    <property type="protein sequence ID" value="KAA1117464.1"/>
    <property type="molecule type" value="Genomic_DNA"/>
</dbReference>
<keyword evidence="3" id="KW-1185">Reference proteome</keyword>
<dbReference type="OrthoDB" id="2503715at2759"/>
<evidence type="ECO:0008006" key="4">
    <source>
        <dbReference type="Google" id="ProtNLM"/>
    </source>
</evidence>
<evidence type="ECO:0000313" key="3">
    <source>
        <dbReference type="Proteomes" id="UP000324748"/>
    </source>
</evidence>
<feature type="compositionally biased region" description="Polar residues" evidence="1">
    <location>
        <begin position="1"/>
        <end position="10"/>
    </location>
</feature>
<dbReference type="Proteomes" id="UP000324748">
    <property type="component" value="Unassembled WGS sequence"/>
</dbReference>
<feature type="compositionally biased region" description="Polar residues" evidence="1">
    <location>
        <begin position="376"/>
        <end position="395"/>
    </location>
</feature>
<dbReference type="CDD" id="cd14688">
    <property type="entry name" value="bZIP_YAP"/>
    <property type="match status" value="1"/>
</dbReference>
<dbReference type="Gene3D" id="1.20.5.170">
    <property type="match status" value="1"/>
</dbReference>
<dbReference type="AlphaFoldDB" id="A0A5B0QXN0"/>
<protein>
    <recommendedName>
        <fullName evidence="4">BZIP domain-containing protein</fullName>
    </recommendedName>
</protein>
<feature type="compositionally biased region" description="Low complexity" evidence="1">
    <location>
        <begin position="15"/>
        <end position="35"/>
    </location>
</feature>
<proteinExistence type="predicted"/>
<feature type="region of interest" description="Disordered" evidence="1">
    <location>
        <begin position="1"/>
        <end position="129"/>
    </location>
</feature>
<reference evidence="2 3" key="1">
    <citation type="submission" date="2019-05" db="EMBL/GenBank/DDBJ databases">
        <title>Emergence of the Ug99 lineage of the wheat stem rust pathogen through somatic hybridization.</title>
        <authorList>
            <person name="Li F."/>
            <person name="Upadhyaya N.M."/>
            <person name="Sperschneider J."/>
            <person name="Matny O."/>
            <person name="Nguyen-Phuc H."/>
            <person name="Mago R."/>
            <person name="Raley C."/>
            <person name="Miller M.E."/>
            <person name="Silverstein K.A.T."/>
            <person name="Henningsen E."/>
            <person name="Hirsch C.D."/>
            <person name="Visser B."/>
            <person name="Pretorius Z.A."/>
            <person name="Steffenson B.J."/>
            <person name="Schwessinger B."/>
            <person name="Dodds P.N."/>
            <person name="Figueroa M."/>
        </authorList>
    </citation>
    <scope>NUCLEOTIDE SEQUENCE [LARGE SCALE GENOMIC DNA]</scope>
    <source>
        <strain evidence="2">21-0</strain>
    </source>
</reference>
<organism evidence="2 3">
    <name type="scientific">Puccinia graminis f. sp. tritici</name>
    <dbReference type="NCBI Taxonomy" id="56615"/>
    <lineage>
        <taxon>Eukaryota</taxon>
        <taxon>Fungi</taxon>
        <taxon>Dikarya</taxon>
        <taxon>Basidiomycota</taxon>
        <taxon>Pucciniomycotina</taxon>
        <taxon>Pucciniomycetes</taxon>
        <taxon>Pucciniales</taxon>
        <taxon>Pucciniaceae</taxon>
        <taxon>Puccinia</taxon>
    </lineage>
</organism>
<feature type="compositionally biased region" description="Basic and acidic residues" evidence="1">
    <location>
        <begin position="75"/>
        <end position="89"/>
    </location>
</feature>
<sequence length="409" mass="45173">MKQPPNQLSHLNRPGNPLALLGLQQQGNLSVGLGNPPLLGQHQHSVEDAFSSQREDPGNDHSKQNPNQLSGAYGHHWDFGHSGHDDQHPENSYPSATALDYPGESSREFMSDVPANRPDPAFDFGSHPDSAYLQSQLNAVLPDANQAGSSLPGNSPHRAQFPTSLPSSKRKSNQARNHQKQSNFPQAPNGVGSQAQKNTVLDGHVQSRDTGPTSAPSFPGNVASTSSHFEIPEESPTTKRWKRKITDSRREQNRAHQKAFRERRDLSARQKDLKISTLEARVTQHEVSGREQREKILRLQSQLASVDNLQSKQHPSSLPDYSQSYHYGTALPPNHQSLPRVENLELGGNRHFLPTIPNPNHLSGSSSSQWNPSNSAYVPNQSIFNSNPPEGSSKNYHSHYNHQGPSSER</sequence>
<feature type="compositionally biased region" description="Basic and acidic residues" evidence="1">
    <location>
        <begin position="53"/>
        <end position="63"/>
    </location>
</feature>
<feature type="compositionally biased region" description="Polar residues" evidence="1">
    <location>
        <begin position="180"/>
        <end position="199"/>
    </location>
</feature>
<evidence type="ECO:0000313" key="2">
    <source>
        <dbReference type="EMBL" id="KAA1117464.1"/>
    </source>
</evidence>
<comment type="caution">
    <text evidence="2">The sequence shown here is derived from an EMBL/GenBank/DDBJ whole genome shotgun (WGS) entry which is preliminary data.</text>
</comment>
<evidence type="ECO:0000256" key="1">
    <source>
        <dbReference type="SAM" id="MobiDB-lite"/>
    </source>
</evidence>